<sequence>MSIGAPRTIQAVDITYAHPALVSYVDSKQPNYLSHKRRFPLGTNRID</sequence>
<name>A0A8S9ZA28_9TREM</name>
<organism evidence="1 2">
    <name type="scientific">Paragonimus skrjabini miyazakii</name>
    <dbReference type="NCBI Taxonomy" id="59628"/>
    <lineage>
        <taxon>Eukaryota</taxon>
        <taxon>Metazoa</taxon>
        <taxon>Spiralia</taxon>
        <taxon>Lophotrochozoa</taxon>
        <taxon>Platyhelminthes</taxon>
        <taxon>Trematoda</taxon>
        <taxon>Digenea</taxon>
        <taxon>Plagiorchiida</taxon>
        <taxon>Troglotremata</taxon>
        <taxon>Troglotrematidae</taxon>
        <taxon>Paragonimus</taxon>
    </lineage>
</organism>
<reference evidence="1" key="1">
    <citation type="submission" date="2019-07" db="EMBL/GenBank/DDBJ databases">
        <title>Annotation for the trematode Paragonimus miyazaki's.</title>
        <authorList>
            <person name="Choi Y.-J."/>
        </authorList>
    </citation>
    <scope>NUCLEOTIDE SEQUENCE</scope>
    <source>
        <strain evidence="1">Japan</strain>
    </source>
</reference>
<dbReference type="AlphaFoldDB" id="A0A8S9ZA28"/>
<accession>A0A8S9ZA28</accession>
<protein>
    <submittedName>
        <fullName evidence="1">Uncharacterized protein</fullName>
    </submittedName>
</protein>
<proteinExistence type="predicted"/>
<gene>
    <name evidence="1" type="ORF">EG68_00268</name>
</gene>
<dbReference type="EMBL" id="JTDE01000060">
    <property type="protein sequence ID" value="KAF7262453.1"/>
    <property type="molecule type" value="Genomic_DNA"/>
</dbReference>
<evidence type="ECO:0000313" key="2">
    <source>
        <dbReference type="Proteomes" id="UP000822476"/>
    </source>
</evidence>
<evidence type="ECO:0000313" key="1">
    <source>
        <dbReference type="EMBL" id="KAF7262453.1"/>
    </source>
</evidence>
<dbReference type="Proteomes" id="UP000822476">
    <property type="component" value="Unassembled WGS sequence"/>
</dbReference>
<keyword evidence="2" id="KW-1185">Reference proteome</keyword>
<comment type="caution">
    <text evidence="1">The sequence shown here is derived from an EMBL/GenBank/DDBJ whole genome shotgun (WGS) entry which is preliminary data.</text>
</comment>